<evidence type="ECO:0000256" key="2">
    <source>
        <dbReference type="ARBA" id="ARBA00023136"/>
    </source>
</evidence>
<dbReference type="PANTHER" id="PTHR22550:SF5">
    <property type="entry name" value="LEUCINE ZIPPER PROTEIN 4"/>
    <property type="match status" value="1"/>
</dbReference>
<evidence type="ECO:0000313" key="5">
    <source>
        <dbReference type="Proteomes" id="UP001271648"/>
    </source>
</evidence>
<dbReference type="InterPro" id="IPR004995">
    <property type="entry name" value="Spore_Ger"/>
</dbReference>
<evidence type="ECO:0000313" key="4">
    <source>
        <dbReference type="EMBL" id="MDW0117916.1"/>
    </source>
</evidence>
<dbReference type="PIRSF" id="PIRSF005690">
    <property type="entry name" value="GerBA"/>
    <property type="match status" value="1"/>
</dbReference>
<protein>
    <submittedName>
        <fullName evidence="4">Spore germination protein</fullName>
    </submittedName>
</protein>
<keyword evidence="3" id="KW-0812">Transmembrane</keyword>
<evidence type="ECO:0000256" key="1">
    <source>
        <dbReference type="ARBA" id="ARBA00005278"/>
    </source>
</evidence>
<evidence type="ECO:0000256" key="3">
    <source>
        <dbReference type="SAM" id="Phobius"/>
    </source>
</evidence>
<feature type="transmembrane region" description="Helical" evidence="3">
    <location>
        <begin position="322"/>
        <end position="340"/>
    </location>
</feature>
<dbReference type="EMBL" id="JAUBDJ010000008">
    <property type="protein sequence ID" value="MDW0117916.1"/>
    <property type="molecule type" value="Genomic_DNA"/>
</dbReference>
<feature type="transmembrane region" description="Helical" evidence="3">
    <location>
        <begin position="405"/>
        <end position="431"/>
    </location>
</feature>
<dbReference type="Pfam" id="PF03323">
    <property type="entry name" value="GerA"/>
    <property type="match status" value="1"/>
</dbReference>
<proteinExistence type="inferred from homology"/>
<dbReference type="GO" id="GO:0009847">
    <property type="term" value="P:spore germination"/>
    <property type="evidence" value="ECO:0007669"/>
    <property type="project" value="InterPro"/>
</dbReference>
<name>A0AAW9A8F3_9BACL</name>
<feature type="transmembrane region" description="Helical" evidence="3">
    <location>
        <begin position="232"/>
        <end position="259"/>
    </location>
</feature>
<dbReference type="GO" id="GO:0016020">
    <property type="term" value="C:membrane"/>
    <property type="evidence" value="ECO:0007669"/>
    <property type="project" value="InterPro"/>
</dbReference>
<gene>
    <name evidence="4" type="ORF">QTL97_13305</name>
</gene>
<dbReference type="InterPro" id="IPR050768">
    <property type="entry name" value="UPF0353/GerABKA_families"/>
</dbReference>
<keyword evidence="5" id="KW-1185">Reference proteome</keyword>
<comment type="similarity">
    <text evidence="1">Belongs to the GerABKA family.</text>
</comment>
<dbReference type="Proteomes" id="UP001271648">
    <property type="component" value="Unassembled WGS sequence"/>
</dbReference>
<feature type="transmembrane region" description="Helical" evidence="3">
    <location>
        <begin position="280"/>
        <end position="302"/>
    </location>
</feature>
<feature type="transmembrane region" description="Helical" evidence="3">
    <location>
        <begin position="372"/>
        <end position="393"/>
    </location>
</feature>
<dbReference type="RefSeq" id="WP_283733995.1">
    <property type="nucleotide sequence ID" value="NZ_CP125968.1"/>
</dbReference>
<dbReference type="AlphaFoldDB" id="A0AAW9A8F3"/>
<reference evidence="4 5" key="1">
    <citation type="submission" date="2023-06" db="EMBL/GenBank/DDBJ databases">
        <title>Sporosarcina sp. nov., isolated from Korean traditional fermented seafood 'Jeotgal'.</title>
        <authorList>
            <person name="Yang A.I."/>
            <person name="Shin N.-R."/>
        </authorList>
    </citation>
    <scope>NUCLEOTIDE SEQUENCE [LARGE SCALE GENOMIC DNA]</scope>
    <source>
        <strain evidence="4 5">KCTC43456</strain>
    </source>
</reference>
<sequence length="457" mass="50697">MNEKPGTTGAPKTPPIVNTLSKMFNPSGDVVQTPLQMKGECAFLFYLRSVADGDKIHQTVIRPFFEMASEESFTSYIHSLPNRTDVPDKDKLLTKISSGCVLIIIRDQTFLLDIRLIKNNEVQDTTIEPTVLGPQKGLSEDIGTTINLIRQRYHKSSLKVEEIVTDDQSKRAVALLYDIDLVDQEVLKKLKEQIKDLQTPLLQSAGELQHFLNKSRWTLFPTTLVTERPDRIVYNLVGGKVIIAIDGSPNVIIAPVIFFDFMSSMEDNYHVSLLSTMTILLRYIGLFICILLPGLYVAMTSYNPNILRIELALTVAGSRIGVPYPSFIEVFFMLLFMELLTEASMRLPKAVSGTATTVGGLILGTAATEAALTSTIMIIIISAMAIATFVIPVNEMSFTMRVVRVLLLIYSSLFGMVGLLIGFLGIIMLLVNKESLGVPYLRIPWIGKNDELKAGNK</sequence>
<keyword evidence="3" id="KW-1133">Transmembrane helix</keyword>
<comment type="caution">
    <text evidence="4">The sequence shown here is derived from an EMBL/GenBank/DDBJ whole genome shotgun (WGS) entry which is preliminary data.</text>
</comment>
<accession>A0AAW9A8F3</accession>
<dbReference type="PANTHER" id="PTHR22550">
    <property type="entry name" value="SPORE GERMINATION PROTEIN"/>
    <property type="match status" value="1"/>
</dbReference>
<keyword evidence="2 3" id="KW-0472">Membrane</keyword>
<organism evidence="4 5">
    <name type="scientific">Sporosarcina thermotolerans</name>
    <dbReference type="NCBI Taxonomy" id="633404"/>
    <lineage>
        <taxon>Bacteria</taxon>
        <taxon>Bacillati</taxon>
        <taxon>Bacillota</taxon>
        <taxon>Bacilli</taxon>
        <taxon>Bacillales</taxon>
        <taxon>Caryophanaceae</taxon>
        <taxon>Sporosarcina</taxon>
    </lineage>
</organism>